<feature type="transmembrane region" description="Helical" evidence="5">
    <location>
        <begin position="16"/>
        <end position="35"/>
    </location>
</feature>
<reference evidence="8" key="1">
    <citation type="submission" date="2020-06" db="EMBL/GenBank/DDBJ databases">
        <title>Isolation of Planomicrobium glaciei.</title>
        <authorList>
            <person name="Malisova L."/>
            <person name="Safrankova R."/>
            <person name="Jakubu V."/>
            <person name="Spanelova P."/>
        </authorList>
    </citation>
    <scope>NUCLEOTIDE SEQUENCE [LARGE SCALE GENOMIC DNA]</scope>
    <source>
        <strain evidence="8">NRL-ATB46093</strain>
    </source>
</reference>
<evidence type="ECO:0000256" key="3">
    <source>
        <dbReference type="ARBA" id="ARBA00022801"/>
    </source>
</evidence>
<keyword evidence="4" id="KW-0720">Serine protease</keyword>
<dbReference type="Proteomes" id="UP000509222">
    <property type="component" value="Chromosome"/>
</dbReference>
<dbReference type="Gene3D" id="2.40.10.10">
    <property type="entry name" value="Trypsin-like serine proteases"/>
    <property type="match status" value="2"/>
</dbReference>
<keyword evidence="2" id="KW-0645">Protease</keyword>
<keyword evidence="3" id="KW-0378">Hydrolase</keyword>
<dbReference type="GO" id="GO:0006508">
    <property type="term" value="P:proteolysis"/>
    <property type="evidence" value="ECO:0007669"/>
    <property type="project" value="UniProtKB-KW"/>
</dbReference>
<dbReference type="SMART" id="SM00228">
    <property type="entry name" value="PDZ"/>
    <property type="match status" value="1"/>
</dbReference>
<dbReference type="CDD" id="cd06781">
    <property type="entry name" value="cpPDZ_BsHtra-like"/>
    <property type="match status" value="1"/>
</dbReference>
<dbReference type="Pfam" id="PF13365">
    <property type="entry name" value="Trypsin_2"/>
    <property type="match status" value="1"/>
</dbReference>
<keyword evidence="5" id="KW-1133">Transmembrane helix</keyword>
<evidence type="ECO:0000256" key="5">
    <source>
        <dbReference type="SAM" id="Phobius"/>
    </source>
</evidence>
<dbReference type="InterPro" id="IPR036034">
    <property type="entry name" value="PDZ_sf"/>
</dbReference>
<feature type="domain" description="PDZ" evidence="6">
    <location>
        <begin position="302"/>
        <end position="357"/>
    </location>
</feature>
<protein>
    <submittedName>
        <fullName evidence="7">PDZ domain-containing protein</fullName>
    </submittedName>
</protein>
<keyword evidence="8" id="KW-1185">Reference proteome</keyword>
<dbReference type="Pfam" id="PF13180">
    <property type="entry name" value="PDZ_2"/>
    <property type="match status" value="1"/>
</dbReference>
<name>A0A7H8Q8K9_9BACL</name>
<dbReference type="PANTHER" id="PTHR22939:SF129">
    <property type="entry name" value="SERINE PROTEASE HTRA2, MITOCHONDRIAL"/>
    <property type="match status" value="1"/>
</dbReference>
<dbReference type="EMBL" id="CP051177">
    <property type="protein sequence ID" value="QKX49871.1"/>
    <property type="molecule type" value="Genomic_DNA"/>
</dbReference>
<keyword evidence="5" id="KW-0812">Transmembrane</keyword>
<dbReference type="RefSeq" id="WP_036804982.1">
    <property type="nucleotide sequence ID" value="NZ_CP051177.1"/>
</dbReference>
<dbReference type="PROSITE" id="PS50106">
    <property type="entry name" value="PDZ"/>
    <property type="match status" value="1"/>
</dbReference>
<comment type="similarity">
    <text evidence="1">Belongs to the peptidase S1C family.</text>
</comment>
<dbReference type="InterPro" id="IPR009003">
    <property type="entry name" value="Peptidase_S1_PA"/>
</dbReference>
<evidence type="ECO:0000313" key="7">
    <source>
        <dbReference type="EMBL" id="QKX49871.1"/>
    </source>
</evidence>
<dbReference type="SUPFAM" id="SSF50156">
    <property type="entry name" value="PDZ domain-like"/>
    <property type="match status" value="1"/>
</dbReference>
<sequence length="395" mass="40932">MGYYNSSESKKKRTGYFASSFSGLIAGALLVGVVVPQFTDVDAAAENQPRTVETASGIQNVSDIVTTDVTEIVDATSAAVVGVTNLKTAQQNPFMPAAGAEAQEAGTGSGVIYKKDGGSAYIVTNNHVVEGAERVKVTLADETELDAEVLGTDVWTDLAVLKVDSSSISTIAEFGDSSVLKAGEPVIAIGNPLGLQFSGSVTTGVVSGTERLVPIDVNGDGTEDWQAEVLQTDAAINPGNSGGALINSQGQVIGINSMKIAQDAVEGIGLAIPINSAIPIIQDLEAKGEVERPSIGVSIMDLSSVPQQYRNSQLGLPEDVTEGVVVSEVAPGSGAEKAGIQPYDVIVELDGKAVNSVLELRQHLYTEAEVGDTLNVKVYRGGKLVDAKIELTESL</sequence>
<organism evidence="7 8">
    <name type="scientific">Planococcus glaciei</name>
    <dbReference type="NCBI Taxonomy" id="459472"/>
    <lineage>
        <taxon>Bacteria</taxon>
        <taxon>Bacillati</taxon>
        <taxon>Bacillota</taxon>
        <taxon>Bacilli</taxon>
        <taxon>Bacillales</taxon>
        <taxon>Caryophanaceae</taxon>
        <taxon>Planococcus</taxon>
    </lineage>
</organism>
<dbReference type="SUPFAM" id="SSF50494">
    <property type="entry name" value="Trypsin-like serine proteases"/>
    <property type="match status" value="1"/>
</dbReference>
<dbReference type="InterPro" id="IPR001940">
    <property type="entry name" value="Peptidase_S1C"/>
</dbReference>
<dbReference type="InterPro" id="IPR043504">
    <property type="entry name" value="Peptidase_S1_PA_chymotrypsin"/>
</dbReference>
<gene>
    <name evidence="7" type="ORF">HF394_04305</name>
</gene>
<evidence type="ECO:0000259" key="6">
    <source>
        <dbReference type="PROSITE" id="PS50106"/>
    </source>
</evidence>
<dbReference type="PRINTS" id="PR00834">
    <property type="entry name" value="PROTEASES2C"/>
</dbReference>
<keyword evidence="5" id="KW-0472">Membrane</keyword>
<accession>A0A7H8Q8K9</accession>
<evidence type="ECO:0000256" key="2">
    <source>
        <dbReference type="ARBA" id="ARBA00022670"/>
    </source>
</evidence>
<evidence type="ECO:0000256" key="1">
    <source>
        <dbReference type="ARBA" id="ARBA00010541"/>
    </source>
</evidence>
<evidence type="ECO:0000256" key="4">
    <source>
        <dbReference type="ARBA" id="ARBA00022825"/>
    </source>
</evidence>
<proteinExistence type="inferred from homology"/>
<dbReference type="Gene3D" id="2.30.42.10">
    <property type="match status" value="1"/>
</dbReference>
<dbReference type="PANTHER" id="PTHR22939">
    <property type="entry name" value="SERINE PROTEASE FAMILY S1C HTRA-RELATED"/>
    <property type="match status" value="1"/>
</dbReference>
<dbReference type="AlphaFoldDB" id="A0A7H8Q8K9"/>
<dbReference type="InterPro" id="IPR001478">
    <property type="entry name" value="PDZ"/>
</dbReference>
<dbReference type="GO" id="GO:0004252">
    <property type="term" value="F:serine-type endopeptidase activity"/>
    <property type="evidence" value="ECO:0007669"/>
    <property type="project" value="InterPro"/>
</dbReference>
<evidence type="ECO:0000313" key="8">
    <source>
        <dbReference type="Proteomes" id="UP000509222"/>
    </source>
</evidence>